<dbReference type="Proteomes" id="UP000207658">
    <property type="component" value="Segment"/>
</dbReference>
<accession>A0A0H3U4V6</accession>
<sequence length="259" mass="29558">MTEQINEQVDILKRLKINNIAEKNKKKFYKFAIYGKIGTGKTTFATRDNNAFVIDINEDGTTVVDEGSDVAIQNYQHFVAIIQYLPQVIQQMRNNGQQIDVVVIETIQKLRDITLQDVMKNKGKKPTFNDWGEVAERIVSMYRLIAKQQEEHQFHFVITGHEGINKDKDEEGSTINPTITIEAQEQIKKAITSQSDVLARAMILEHEENGEKKKEYVLNAEPSSTFETKIRHSPSININNKVFINPSINDVVQAIRNGN</sequence>
<organism evidence="1 2">
    <name type="scientific">Staphylococcus phage 3MRA</name>
    <dbReference type="NCBI Taxonomy" id="1505026"/>
    <lineage>
        <taxon>Viruses</taxon>
        <taxon>Duplodnaviria</taxon>
        <taxon>Heunggongvirae</taxon>
        <taxon>Uroviricota</taxon>
        <taxon>Caudoviricetes</taxon>
        <taxon>Azeredovirinae</taxon>
        <taxon>Phietavirus</taxon>
        <taxon>Phietavirus pv3MRA</taxon>
    </lineage>
</organism>
<dbReference type="InterPro" id="IPR027417">
    <property type="entry name" value="P-loop_NTPase"/>
</dbReference>
<dbReference type="KEGG" id="vg:26635794"/>
<protein>
    <submittedName>
        <fullName evidence="1">DnaA domain protein</fullName>
    </submittedName>
</protein>
<reference evidence="1 2" key="1">
    <citation type="journal article" date="2015" name="Front. Microbiol.">
        <title>Identification of staphylococcal phage with reduced transcription in human blood through transcriptome sequencing.</title>
        <authorList>
            <person name="Santiago-Rodriguez T.M."/>
            <person name="Naidu M."/>
            <person name="Jones M.B."/>
            <person name="Ly M."/>
            <person name="Pride D.T."/>
        </authorList>
    </citation>
    <scope>NUCLEOTIDE SEQUENCE [LARGE SCALE GENOMIC DNA]</scope>
</reference>
<dbReference type="SUPFAM" id="SSF52540">
    <property type="entry name" value="P-loop containing nucleoside triphosphate hydrolases"/>
    <property type="match status" value="1"/>
</dbReference>
<keyword evidence="2" id="KW-1185">Reference proteome</keyword>
<dbReference type="Pfam" id="PF13479">
    <property type="entry name" value="AAA_24"/>
    <property type="match status" value="1"/>
</dbReference>
<dbReference type="EMBL" id="KJ452291">
    <property type="protein sequence ID" value="AIB56232.1"/>
    <property type="molecule type" value="Genomic_DNA"/>
</dbReference>
<dbReference type="OrthoDB" id="6102at10239"/>
<dbReference type="RefSeq" id="YP_009209290.1">
    <property type="nucleotide sequence ID" value="NC_028917.1"/>
</dbReference>
<dbReference type="GeneID" id="26635794"/>
<proteinExistence type="predicted"/>
<evidence type="ECO:0000313" key="2">
    <source>
        <dbReference type="Proteomes" id="UP000207658"/>
    </source>
</evidence>
<evidence type="ECO:0000313" key="1">
    <source>
        <dbReference type="EMBL" id="AIB56232.1"/>
    </source>
</evidence>
<name>A0A0H3U4V6_9CAUD</name>